<accession>A0ABW7Z5R7</accession>
<feature type="transmembrane region" description="Helical" evidence="1">
    <location>
        <begin position="149"/>
        <end position="168"/>
    </location>
</feature>
<reference evidence="3 4" key="1">
    <citation type="submission" date="2024-10" db="EMBL/GenBank/DDBJ databases">
        <title>The Natural Products Discovery Center: Release of the First 8490 Sequenced Strains for Exploring Actinobacteria Biosynthetic Diversity.</title>
        <authorList>
            <person name="Kalkreuter E."/>
            <person name="Kautsar S.A."/>
            <person name="Yang D."/>
            <person name="Bader C.D."/>
            <person name="Teijaro C.N."/>
            <person name="Fluegel L."/>
            <person name="Davis C.M."/>
            <person name="Simpson J.R."/>
            <person name="Lauterbach L."/>
            <person name="Steele A.D."/>
            <person name="Gui C."/>
            <person name="Meng S."/>
            <person name="Li G."/>
            <person name="Viehrig K."/>
            <person name="Ye F."/>
            <person name="Su P."/>
            <person name="Kiefer A.F."/>
            <person name="Nichols A."/>
            <person name="Cepeda A.J."/>
            <person name="Yan W."/>
            <person name="Fan B."/>
            <person name="Jiang Y."/>
            <person name="Adhikari A."/>
            <person name="Zheng C.-J."/>
            <person name="Schuster L."/>
            <person name="Cowan T.M."/>
            <person name="Smanski M.J."/>
            <person name="Chevrette M.G."/>
            <person name="De Carvalho L.P.S."/>
            <person name="Shen B."/>
        </authorList>
    </citation>
    <scope>NUCLEOTIDE SEQUENCE [LARGE SCALE GENOMIC DNA]</scope>
    <source>
        <strain evidence="3 4">NPDC050545</strain>
    </source>
</reference>
<evidence type="ECO:0000313" key="4">
    <source>
        <dbReference type="Proteomes" id="UP001612741"/>
    </source>
</evidence>
<feature type="transmembrane region" description="Helical" evidence="1">
    <location>
        <begin position="229"/>
        <end position="253"/>
    </location>
</feature>
<dbReference type="InterPro" id="IPR003675">
    <property type="entry name" value="Rce1/LyrA-like_dom"/>
</dbReference>
<keyword evidence="4" id="KW-1185">Reference proteome</keyword>
<keyword evidence="1" id="KW-0812">Transmembrane</keyword>
<dbReference type="Proteomes" id="UP001612741">
    <property type="component" value="Unassembled WGS sequence"/>
</dbReference>
<feature type="transmembrane region" description="Helical" evidence="1">
    <location>
        <begin position="52"/>
        <end position="73"/>
    </location>
</feature>
<evidence type="ECO:0000259" key="2">
    <source>
        <dbReference type="Pfam" id="PF02517"/>
    </source>
</evidence>
<evidence type="ECO:0000256" key="1">
    <source>
        <dbReference type="SAM" id="Phobius"/>
    </source>
</evidence>
<proteinExistence type="predicted"/>
<name>A0ABW7Z5R7_9ACTN</name>
<keyword evidence="1" id="KW-1133">Transmembrane helix</keyword>
<comment type="caution">
    <text evidence="3">The sequence shown here is derived from an EMBL/GenBank/DDBJ whole genome shotgun (WGS) entry which is preliminary data.</text>
</comment>
<feature type="transmembrane region" description="Helical" evidence="1">
    <location>
        <begin position="205"/>
        <end position="222"/>
    </location>
</feature>
<dbReference type="EMBL" id="JBITGY010000011">
    <property type="protein sequence ID" value="MFI6503366.1"/>
    <property type="molecule type" value="Genomic_DNA"/>
</dbReference>
<feature type="domain" description="CAAX prenyl protease 2/Lysostaphin resistance protein A-like" evidence="2">
    <location>
        <begin position="155"/>
        <end position="240"/>
    </location>
</feature>
<feature type="transmembrane region" description="Helical" evidence="1">
    <location>
        <begin position="21"/>
        <end position="40"/>
    </location>
</feature>
<dbReference type="Pfam" id="PF02517">
    <property type="entry name" value="Rce1-like"/>
    <property type="match status" value="1"/>
</dbReference>
<protein>
    <submittedName>
        <fullName evidence="3">Lysostaphin resistance A-like protein</fullName>
    </submittedName>
</protein>
<dbReference type="RefSeq" id="WP_397089153.1">
    <property type="nucleotide sequence ID" value="NZ_JBITGY010000011.1"/>
</dbReference>
<evidence type="ECO:0000313" key="3">
    <source>
        <dbReference type="EMBL" id="MFI6503366.1"/>
    </source>
</evidence>
<organism evidence="3 4">
    <name type="scientific">Nonomuraea typhae</name>
    <dbReference type="NCBI Taxonomy" id="2603600"/>
    <lineage>
        <taxon>Bacteria</taxon>
        <taxon>Bacillati</taxon>
        <taxon>Actinomycetota</taxon>
        <taxon>Actinomycetes</taxon>
        <taxon>Streptosporangiales</taxon>
        <taxon>Streptosporangiaceae</taxon>
        <taxon>Nonomuraea</taxon>
    </lineage>
</organism>
<gene>
    <name evidence="3" type="ORF">ACIBG2_38695</name>
</gene>
<keyword evidence="1" id="KW-0472">Membrane</keyword>
<feature type="transmembrane region" description="Helical" evidence="1">
    <location>
        <begin position="97"/>
        <end position="118"/>
    </location>
</feature>
<sequence length="255" mass="27329">MDTKTTRSLAGQHSLPLSIGLHLVPGLLIVGAYLLIGSPLAEALGFPAHMGWVIAMCAGLAPVQLGLLLNLGWKENGRLSFKGVIGYAGKPLRPGKLTALIAALIVVVFVASVTLAPLDAAVYRTFFTWIPFEATNGAGGFLQGYDRSAVVLSLSISLLLTGIVLPAIEELYFRGFLLPRMAHLGKAAPVLNAVLFSLYHFWTPWMLLSRIGFFLPAIWATWRTKDLRISLGVHCLSNTITQALVLVSVVVGVTA</sequence>